<feature type="compositionally biased region" description="Low complexity" evidence="7">
    <location>
        <begin position="161"/>
        <end position="172"/>
    </location>
</feature>
<feature type="region of interest" description="Disordered" evidence="7">
    <location>
        <begin position="122"/>
        <end position="230"/>
    </location>
</feature>
<sequence length="4161" mass="465516">MGSQILEILRQGIWASLTGGWFYDPHQNLFCNTVHLYIWLFLLCLPFSVYLYFPPASFGWLIYCALVALLFTALKLINHGLHHMYDTNELIVVQSTDEAGNSNENTALLSTRRPEEGIEMQTLGGGAVPQSDNDSVTSLEYHKPNNSTIDLKVDVHRKNSSESSMEDSAVSAKQIEPATTKSDLCVAQTLEAPGPSKSRPTRSRSKSGHRRDRNKTRRGHGRIDELIVEESRNPRVDSNIPVHMLTDEGPFAKVSRRYYEYPHRRGSSNRDFFKEWLYLDGSEATVEPYRSKFARQLSSDSRDNSEPSVGPPSPKKRIAQRRRYNNYHDESCTKSAMALATAQSSNMRRNSNSTMSTIQLPLLNSTAQLVSHMRRHSNNADTGFFASVELGEYMMVNAEAPVNDADKSKGKSPGVRRIKSAALEIGCPPPSVSNLSPHPNSAETIGGQVLKNPKSAVIPPPSKCLTRGPHLNLYPKNESGEGCSHPYLTYGSEIVYPIAEISDEMQTSQKETDLDSSGESYSEYEDEKQFRGFDWEAEQSPAIRSSDSDYENNGSRSPLLDKINDVKVVRQKNASECKKNCCERHQNTKQQPECSNEKTKHIRLKKLSKPDIRCDKQANNCECKFNPCGDYFDKASASSKDLLIEKSSLESNENADPEKQSQDKKPVEKKLWDHDISNTSSSSSEMERPEDEVKDEKNNAPETEESQLTCDSKSADERSVYSLDWLFEETVSDTKGACCAENLGPEEVLCQKLANALGESSSNIPKNLGAIPKQIKNLARSRTSSQKENKMRDSKKEKDENQAEERILMDAVEAQAALVQGLECLFAATNANTVVMPPPNRDERSRSHRQSIRGDRDIRESLHKTRKRSIEEVAQTSTNTLLPTSMPLLAAFLNSRVDFMPCCVTDNPPTIEGQTVEDGQRLRPLMDRNHRNRVRKIKRSTRQRNNPPQQNNSDKKDKPTNSDNLNSNIIHFATSFDDTSDGAIHCFMDEYGNWMSYTFDKNSSDNSQETAGEGSCGSLESEAANSESITKTKRGDSIDQSSSNQGSNNPLLSSNNNVSTVVPINTNSSNKRFYVFDGGTGSHTDQPRSPVAYVTDSLLEQIEAERISRMGLPSMHINFLMNQRAQQQAQQQAENTSTHIPSLMPSIGEESVDMNIRSKFSKLMDDLDKTNKPKSKSYYKFKLSKCLEVKVTMDRLKLMALFDRNLTFRETFISIMLAVAVAALGSMVLNLGFYRDIYAFWFCFIMAGSQYSLLKSVQPDSASPVHGFNKMVVFSRPVYFCICTAILCAVNNQLQQISMPEETYSRTRRSADDTKPLTIYGFEINERDCLYVIQEIISKFLLFFPLAFSLGLFPQVNTFLMYLLEQIDMHVFGGNATSSLSAAVYCVVRSIAAVGVLYGFAYSGLVEGKKTQHQKHNILFSIFCGLLVPIAYHLSRSASDYTLIWNLIKKHLLPPELYIVHSPECSPSTEKTDPNTLTDEKKIDSESNISKQNSIGSSASKINFSSETNIARTQKRSQTSSVSSLKMDPRGDTMNSTNSLKADRSEAPTETEEKSRDSNTLNSNKPDNEKPDEDMEDPLPKKLQATVNARLKNDVIVCTFLGLFVFGLHCTTVFTTLRPQLNTVLWIIAGIMGWLLHYITPQLRKQQPWLCLAGPVLKQHEHAQFEVTEPAKLMYFEKIFVYLCFLERNVLYPAVVIAATTQDAPAIAEKYGDAIGALIICVCALKSSLGWLIYCALVALLFTALKLINHGLHHMYDTNELIVVQSTDEAGNSNENTAPEEGIEMQTLGGGAVPQSDNDSVTSLEYHKPNNSTIDLKVDVHRKNSSESSMEDSAVSAKQIEPATTKSDLCVAQTLEAPGPSKSRPTRSRSKSGHRRDRNKTRRGHGRIDELIVEESRNPRVDSNIPVHMLTDEGPFAKVSRRYYEYPHRRGSSNRDFFKEWLYLDGSEATVEPYRSKFARQLSSDSRDNSEPSVGPPSPKKRIAQRRRYNNYHDESCTKSAMALATAQSSNMRRNSNSTMSTIQLPLLNSTAQLVSHMRRHSNNADTGFFASVELGEYMMVNAEAPVNDADKSKGKSPGVRRIKSAALEIGCPPPSVSNLSPHPNSAETIGGQVLKNPKSAVIPPPSKCLTRGPHLNLYPKNESGEGCSHPYLTYGSEIVYPIAEISDEMQTSQKETDLDSSGESYSEYEDEKQFRGFDWEAEQSPAIRSSDSDYENNGSRSPLLDKINDVKVVRQKNASECKKNCCERHQNTKHQPECSNEKTKHIRLKKLSKPDIRCDKQANNCECKFNPCGDYFDKASASSKDLLIEKSSLESNENADPEKQNQDKKPVEKKLWDHDISNTSSSSSEMERPEDEVKDEKNNAPETEESQLTCDSKSADERSVYSLDWLFEETVSDTKGACCAENLGPEEVLCQKLANALGESSSNIPKNLGAIPKQIKNLARSRTSSQKENKMRDSKKEKDENQAEERILMDAVEAQAALVQGLECLFAATNANTVVMPPPNRDERSRSHRQSIRGDRDIRESLHKTRKRSIEEVAQTSTNTLLPTSMPLLAAFLNSRVDFMPCCVTDNPPTIEGQTVEDGQRLRPLMDRNHRNRVRKIKRSTRQRNNPPHQNNSDKKDKPTNSDNLNSNIIHFATSFDDTSDGAIHCFMDEYGNWMSYTFDKNSSGRAQAQPIPLPKKEEETRSNNAKSIENPDNSQETAGEGSCGSLESEAANSESITKTKRGDSIDQSSSNQGSNNPLLSSNNNVSTVVPINTNSSNKRFYVFDGGTGSHTDQPRSPVAYVTDSLLEQIEAERISRMGLPSMHINFLMNQRAQQQAQQQAENTSTHIPSLMPSIGEESVDMNIRSKFSKLMDDLDKTNKPKSKSYYKFKLSKCLEVKVTMDRLKLMALFDRNLTFRETFISIMLAVAVAALGSMVLNLGFYRDIYAFWFCFIMAGSQYSLLKSVQPDSASPVHGFNKMVVFSRPVYFCICTAILCAVNNQLQQISMPEETYSRTRRSADDTKPLTIYGFEINERDCLYVIQEIISKFLLFFPLAFSLGLFPQVNTFLMYLLEQIDMHVFGGNATSSLSAAVYCVVRSIAAVGVLYGFAYSGLVEGKKTQHQKHNILFSIFCGLLVPIAYHLSRSASDYTLIWNLIKKHLLPPELYIVHSPECSPSTEKTDPNTLTDEKKIDSESNISKQNSIGSSASKINFSSETNIARTQKRSQTSSVSSLKMDPRGDTMNSTNSLKADRSEAPTETEEKSRDSNTLNSNKPDNEKPDEDMEDPLPKKLQATVNARLKNDVIVCTFLGLFVFGLHCTTVFTTLRPQLNTVLWIIAGIMGWLLHYITPQLRKQQPWLCLAGPVLKQHEHAQFEVTEPAKLMYFEKIFVYLCFLERNVLYPAVVIAATTQDAPAIAEKYGDAIGALIICVCALKCLRNAYSEPDSQYLILVFAVLLFQRDLSSQKVSETFLVDYFVTAVIFSKVYEFLLKIQFVVTYIAPWQITWGSAFHAFAQPFSVPHSAMLFLQAAVSAVLSSPLTPALGSAIFMTSYVRPVKFWERDYNTKRVDQSNTRLSSQLERNLGADDNNLNSIFYEHLTRSLQHYLCGDLLLGRWGQVQQGDCFVLASDYLNCLVHIVEMGNGLVSFQLRGLEFRGTYCQQREVEAISEGPEELSEGACGARWLCGGRVLAPGAWWALRWLAWQLAAARYVLEGYSVTDNSAVSMLQVFDFRKVLLTYYVKSIIYYTIQSNKLEEWLSSPELSEALKPMGERSFVDLDPIFNVNLDEDYDFRASGITRSRFCAVYQEWAVHCAARRGAGWRRRAAARDSPLVTLCFALSLLGRRALAAAQHLSASSVEFFLYGLHALFKGDFRITCARDEWVFTDVALLHSVLAPAVRMALKLHQDHFMFPEEYCSSAALYAAISSHAQRLVICHEAAPAWRYNVLRGAPHLLALRHVMDEGNDDYKIIMLNKRHLGFRVIKLNRECVRGLWAGQQQELVYLRNRNPERGSIQNAKQALRNIINSSCDQPIGYPIYVSPLTTSYADTSPQLCALAGGPLTVRAIRDQLVALWRRIRRRCGEGCSSGACEAAAAEAGRAPPRAPPRPSLAAHAPASHASSLAGTRGSLSSAGKPTSSTLASLAGLLREHSHERPPDEPGKEIFVKHFCISLLTTPTHC</sequence>
<feature type="transmembrane region" description="Helical" evidence="6">
    <location>
        <begin position="1340"/>
        <end position="1362"/>
    </location>
</feature>
<feature type="transmembrane region" description="Helical" evidence="6">
    <location>
        <begin position="1382"/>
        <end position="1405"/>
    </location>
</feature>
<feature type="region of interest" description="Disordered" evidence="7">
    <location>
        <begin position="643"/>
        <end position="713"/>
    </location>
</feature>
<feature type="transmembrane region" description="Helical" evidence="6">
    <location>
        <begin position="1238"/>
        <end position="1254"/>
    </location>
</feature>
<keyword evidence="4 6" id="KW-1133">Transmembrane helix</keyword>
<feature type="compositionally biased region" description="Basic and acidic residues" evidence="7">
    <location>
        <begin position="2583"/>
        <end position="2594"/>
    </location>
</feature>
<feature type="region of interest" description="Disordered" evidence="7">
    <location>
        <begin position="1961"/>
        <end position="1995"/>
    </location>
</feature>
<feature type="compositionally biased region" description="Basic and acidic residues" evidence="7">
    <location>
        <begin position="918"/>
        <end position="929"/>
    </location>
</feature>
<feature type="region of interest" description="Disordered" evidence="7">
    <location>
        <begin position="505"/>
        <end position="533"/>
    </location>
</feature>
<dbReference type="Proteomes" id="UP001153954">
    <property type="component" value="Unassembled WGS sequence"/>
</dbReference>
<proteinExistence type="inferred from homology"/>
<dbReference type="PANTHER" id="PTHR12372">
    <property type="entry name" value="PECANEX"/>
    <property type="match status" value="1"/>
</dbReference>
<feature type="compositionally biased region" description="Basic and acidic residues" evidence="7">
    <location>
        <begin position="1886"/>
        <end position="1895"/>
    </location>
</feature>
<feature type="region of interest" description="Disordered" evidence="7">
    <location>
        <begin position="1002"/>
        <end position="1064"/>
    </location>
</feature>
<feature type="compositionally biased region" description="Basic and acidic residues" evidence="7">
    <location>
        <begin position="3234"/>
        <end position="3250"/>
    </location>
</feature>
<organism evidence="9 10">
    <name type="scientific">Euphydryas editha</name>
    <name type="common">Edith's checkerspot</name>
    <dbReference type="NCBI Taxonomy" id="104508"/>
    <lineage>
        <taxon>Eukaryota</taxon>
        <taxon>Metazoa</taxon>
        <taxon>Ecdysozoa</taxon>
        <taxon>Arthropoda</taxon>
        <taxon>Hexapoda</taxon>
        <taxon>Insecta</taxon>
        <taxon>Pterygota</taxon>
        <taxon>Neoptera</taxon>
        <taxon>Endopterygota</taxon>
        <taxon>Lepidoptera</taxon>
        <taxon>Glossata</taxon>
        <taxon>Ditrysia</taxon>
        <taxon>Papilionoidea</taxon>
        <taxon>Nymphalidae</taxon>
        <taxon>Nymphalinae</taxon>
        <taxon>Euphydryas</taxon>
    </lineage>
</organism>
<keyword evidence="10" id="KW-1185">Reference proteome</keyword>
<comment type="subcellular location">
    <subcellularLocation>
        <location evidence="1 6">Membrane</location>
        <topology evidence="1 6">Multi-pass membrane protein</topology>
    </subcellularLocation>
</comment>
<evidence type="ECO:0000256" key="4">
    <source>
        <dbReference type="ARBA" id="ARBA00022989"/>
    </source>
</evidence>
<feature type="transmembrane region" description="Helical" evidence="6">
    <location>
        <begin position="1595"/>
        <end position="1617"/>
    </location>
</feature>
<feature type="region of interest" description="Disordered" evidence="7">
    <location>
        <begin position="1463"/>
        <end position="1579"/>
    </location>
</feature>
<feature type="transmembrane region" description="Helical" evidence="6">
    <location>
        <begin position="3314"/>
        <end position="3332"/>
    </location>
</feature>
<feature type="transmembrane region" description="Helical" evidence="6">
    <location>
        <begin position="2905"/>
        <end position="2924"/>
    </location>
</feature>
<feature type="compositionally biased region" description="Basic and acidic residues" evidence="7">
    <location>
        <begin position="1470"/>
        <end position="1485"/>
    </location>
</feature>
<feature type="compositionally biased region" description="Polar residues" evidence="7">
    <location>
        <begin position="3179"/>
        <end position="3217"/>
    </location>
</feature>
<evidence type="ECO:0000313" key="10">
    <source>
        <dbReference type="Proteomes" id="UP001153954"/>
    </source>
</evidence>
<feature type="compositionally biased region" description="Basic residues" evidence="7">
    <location>
        <begin position="930"/>
        <end position="942"/>
    </location>
</feature>
<feature type="domain" description="Pecanex C-terminal" evidence="8">
    <location>
        <begin position="3810"/>
        <end position="4033"/>
    </location>
</feature>
<feature type="transmembrane region" description="Helical" evidence="6">
    <location>
        <begin position="60"/>
        <end position="77"/>
    </location>
</feature>
<feature type="compositionally biased region" description="Basic and acidic residues" evidence="7">
    <location>
        <begin position="656"/>
        <end position="676"/>
    </location>
</feature>
<feature type="compositionally biased region" description="Basic and acidic residues" evidence="7">
    <location>
        <begin position="2321"/>
        <end position="2341"/>
    </location>
</feature>
<comment type="caution">
    <text evidence="9">The sequence shown here is derived from an EMBL/GenBank/DDBJ whole genome shotgun (WGS) entry which is preliminary data.</text>
</comment>
<feature type="region of interest" description="Disordered" evidence="7">
    <location>
        <begin position="4079"/>
        <end position="4119"/>
    </location>
</feature>
<feature type="compositionally biased region" description="Polar residues" evidence="7">
    <location>
        <begin position="130"/>
        <end position="149"/>
    </location>
</feature>
<feature type="compositionally biased region" description="Low complexity" evidence="7">
    <location>
        <begin position="1038"/>
        <end position="1064"/>
    </location>
</feature>
<feature type="region of interest" description="Disordered" evidence="7">
    <location>
        <begin position="2500"/>
        <end position="2531"/>
    </location>
</feature>
<dbReference type="GO" id="GO:0016020">
    <property type="term" value="C:membrane"/>
    <property type="evidence" value="ECO:0007669"/>
    <property type="project" value="UniProtKB-SubCell"/>
</dbReference>
<feature type="compositionally biased region" description="Low complexity" evidence="7">
    <location>
        <begin position="943"/>
        <end position="952"/>
    </location>
</feature>
<feature type="region of interest" description="Disordered" evidence="7">
    <location>
        <begin position="1787"/>
        <end position="1895"/>
    </location>
</feature>
<evidence type="ECO:0000256" key="5">
    <source>
        <dbReference type="ARBA" id="ARBA00023136"/>
    </source>
</evidence>
<feature type="compositionally biased region" description="Basic residues" evidence="7">
    <location>
        <begin position="1979"/>
        <end position="1990"/>
    </location>
</feature>
<feature type="compositionally biased region" description="Polar residues" evidence="7">
    <location>
        <begin position="2688"/>
        <end position="2703"/>
    </location>
</feature>
<feature type="transmembrane region" description="Helical" evidence="6">
    <location>
        <begin position="1212"/>
        <end position="1231"/>
    </location>
</feature>
<feature type="region of interest" description="Disordered" evidence="7">
    <location>
        <begin position="907"/>
        <end position="966"/>
    </location>
</feature>
<dbReference type="PANTHER" id="PTHR12372:SF7">
    <property type="entry name" value="PROTEIN PECANEX"/>
    <property type="match status" value="1"/>
</dbReference>
<feature type="compositionally biased region" description="Basic residues" evidence="7">
    <location>
        <begin position="1864"/>
        <end position="1885"/>
    </location>
</feature>
<feature type="region of interest" description="Disordered" evidence="7">
    <location>
        <begin position="777"/>
        <end position="803"/>
    </location>
</feature>
<feature type="compositionally biased region" description="Basic and acidic residues" evidence="7">
    <location>
        <begin position="1541"/>
        <end position="1557"/>
    </location>
</feature>
<name>A0AAU9TW20_EUPED</name>
<keyword evidence="3 6" id="KW-0812">Transmembrane</keyword>
<feature type="compositionally biased region" description="Polar residues" evidence="7">
    <location>
        <begin position="1795"/>
        <end position="1814"/>
    </location>
</feature>
<feature type="region of interest" description="Disordered" evidence="7">
    <location>
        <begin position="2308"/>
        <end position="2378"/>
    </location>
</feature>
<evidence type="ECO:0000259" key="8">
    <source>
        <dbReference type="Pfam" id="PF05041"/>
    </source>
</evidence>
<feature type="transmembrane region" description="Helical" evidence="6">
    <location>
        <begin position="34"/>
        <end position="53"/>
    </location>
</feature>
<feature type="region of interest" description="Disordered" evidence="7">
    <location>
        <begin position="2668"/>
        <end position="2757"/>
    </location>
</feature>
<evidence type="ECO:0000256" key="1">
    <source>
        <dbReference type="ARBA" id="ARBA00004141"/>
    </source>
</evidence>
<feature type="compositionally biased region" description="Low complexity" evidence="7">
    <location>
        <begin position="1826"/>
        <end position="1837"/>
    </location>
</feature>
<feature type="compositionally biased region" description="Basic and acidic residues" evidence="7">
    <location>
        <begin position="1816"/>
        <end position="1825"/>
    </location>
</feature>
<feature type="compositionally biased region" description="Basic and acidic residues" evidence="7">
    <location>
        <begin position="221"/>
        <end position="230"/>
    </location>
</feature>
<evidence type="ECO:0000256" key="3">
    <source>
        <dbReference type="ARBA" id="ARBA00022692"/>
    </source>
</evidence>
<feature type="compositionally biased region" description="Low complexity" evidence="7">
    <location>
        <begin position="4091"/>
        <end position="4106"/>
    </location>
</feature>
<feature type="transmembrane region" description="Helical" evidence="6">
    <location>
        <begin position="2967"/>
        <end position="2983"/>
    </location>
</feature>
<dbReference type="InterPro" id="IPR007735">
    <property type="entry name" value="Pecanex_C"/>
</dbReference>
<feature type="region of interest" description="Disordered" evidence="7">
    <location>
        <begin position="2442"/>
        <end position="2468"/>
    </location>
</feature>
<feature type="compositionally biased region" description="Low complexity" evidence="7">
    <location>
        <begin position="2731"/>
        <end position="2757"/>
    </location>
</feature>
<feature type="compositionally biased region" description="Basic residues" evidence="7">
    <location>
        <begin position="199"/>
        <end position="220"/>
    </location>
</feature>
<feature type="compositionally biased region" description="Basic and acidic residues" evidence="7">
    <location>
        <begin position="151"/>
        <end position="160"/>
    </location>
</feature>
<dbReference type="InterPro" id="IPR039797">
    <property type="entry name" value="Pecanex"/>
</dbReference>
<evidence type="ECO:0000256" key="2">
    <source>
        <dbReference type="ARBA" id="ARBA00010170"/>
    </source>
</evidence>
<feature type="transmembrane region" description="Helical" evidence="6">
    <location>
        <begin position="1623"/>
        <end position="1640"/>
    </location>
</feature>
<reference evidence="9" key="1">
    <citation type="submission" date="2022-03" db="EMBL/GenBank/DDBJ databases">
        <authorList>
            <person name="Tunstrom K."/>
        </authorList>
    </citation>
    <scope>NUCLEOTIDE SEQUENCE</scope>
</reference>
<evidence type="ECO:0000313" key="9">
    <source>
        <dbReference type="EMBL" id="CAH2090092.1"/>
    </source>
</evidence>
<feature type="region of interest" description="Disordered" evidence="7">
    <location>
        <begin position="835"/>
        <end position="864"/>
    </location>
</feature>
<feature type="compositionally biased region" description="Basic and acidic residues" evidence="7">
    <location>
        <begin position="3163"/>
        <end position="3178"/>
    </location>
</feature>
<feature type="compositionally biased region" description="Polar residues" evidence="7">
    <location>
        <begin position="1486"/>
        <end position="1524"/>
    </location>
</feature>
<feature type="region of interest" description="Disordered" evidence="7">
    <location>
        <begin position="296"/>
        <end position="330"/>
    </location>
</feature>
<feature type="compositionally biased region" description="Basic and acidic residues" evidence="7">
    <location>
        <begin position="785"/>
        <end position="803"/>
    </location>
</feature>
<dbReference type="GO" id="GO:0007029">
    <property type="term" value="P:endoplasmic reticulum organization"/>
    <property type="evidence" value="ECO:0007669"/>
    <property type="project" value="TreeGrafter"/>
</dbReference>
<dbReference type="Pfam" id="PF05041">
    <property type="entry name" value="Pecanex_C"/>
    <property type="match status" value="1"/>
</dbReference>
<feature type="transmembrane region" description="Helical" evidence="6">
    <location>
        <begin position="1729"/>
        <end position="1748"/>
    </location>
</feature>
<accession>A0AAU9TW20</accession>
<dbReference type="GO" id="GO:0005783">
    <property type="term" value="C:endoplasmic reticulum"/>
    <property type="evidence" value="ECO:0007669"/>
    <property type="project" value="TreeGrafter"/>
</dbReference>
<comment type="similarity">
    <text evidence="2 6">Belongs to the pecanex family.</text>
</comment>
<feature type="transmembrane region" description="Helical" evidence="6">
    <location>
        <begin position="3110"/>
        <end position="3127"/>
    </location>
</feature>
<feature type="transmembrane region" description="Helical" evidence="6">
    <location>
        <begin position="1274"/>
        <end position="1290"/>
    </location>
</feature>
<gene>
    <name evidence="9" type="ORF">EEDITHA_LOCUS6087</name>
</gene>
<feature type="compositionally biased region" description="Basic and acidic residues" evidence="7">
    <location>
        <begin position="852"/>
        <end position="864"/>
    </location>
</feature>
<feature type="compositionally biased region" description="Basic and acidic residues" evidence="7">
    <location>
        <begin position="2450"/>
        <end position="2468"/>
    </location>
</feature>
<feature type="transmembrane region" description="Helical" evidence="6">
    <location>
        <begin position="3033"/>
        <end position="3055"/>
    </location>
</feature>
<feature type="compositionally biased region" description="Basic and acidic residues" evidence="7">
    <location>
        <begin position="2517"/>
        <end position="2531"/>
    </location>
</feature>
<feature type="region of interest" description="Disordered" evidence="7">
    <location>
        <begin position="3156"/>
        <end position="3272"/>
    </location>
</feature>
<feature type="compositionally biased region" description="Basic residues" evidence="7">
    <location>
        <begin position="2595"/>
        <end position="2607"/>
    </location>
</feature>
<keyword evidence="5 6" id="KW-0472">Membrane</keyword>
<feature type="transmembrane region" description="Helical" evidence="6">
    <location>
        <begin position="2931"/>
        <end position="2947"/>
    </location>
</feature>
<evidence type="ECO:0000256" key="6">
    <source>
        <dbReference type="RuleBase" id="RU367089"/>
    </source>
</evidence>
<feature type="region of interest" description="Disordered" evidence="7">
    <location>
        <begin position="2572"/>
        <end position="2631"/>
    </location>
</feature>
<feature type="compositionally biased region" description="Basic residues" evidence="7">
    <location>
        <begin position="314"/>
        <end position="325"/>
    </location>
</feature>
<feature type="transmembrane region" description="Helical" evidence="6">
    <location>
        <begin position="3075"/>
        <end position="3098"/>
    </location>
</feature>
<protein>
    <recommendedName>
        <fullName evidence="6">Pecanex-like protein</fullName>
    </recommendedName>
</protein>
<feature type="region of interest" description="Disordered" evidence="7">
    <location>
        <begin position="2170"/>
        <end position="2198"/>
    </location>
</feature>
<dbReference type="EMBL" id="CAKOGL010000009">
    <property type="protein sequence ID" value="CAH2090092.1"/>
    <property type="molecule type" value="Genomic_DNA"/>
</dbReference>
<evidence type="ECO:0000256" key="7">
    <source>
        <dbReference type="SAM" id="MobiDB-lite"/>
    </source>
</evidence>
<feature type="transmembrane region" description="Helical" evidence="6">
    <location>
        <begin position="3287"/>
        <end position="3307"/>
    </location>
</feature>